<dbReference type="AlphaFoldDB" id="A0A1J6IPS9"/>
<dbReference type="OMA" id="TWPLVEI"/>
<dbReference type="PANTHER" id="PTHR31917">
    <property type="entry name" value="AGENET DOMAIN-CONTAINING PROTEIN-RELATED"/>
    <property type="match status" value="1"/>
</dbReference>
<dbReference type="EMBL" id="MJEQ01037184">
    <property type="protein sequence ID" value="OIT06260.1"/>
    <property type="molecule type" value="Genomic_DNA"/>
</dbReference>
<dbReference type="Gene3D" id="2.30.30.140">
    <property type="match status" value="1"/>
</dbReference>
<reference evidence="2" key="1">
    <citation type="submission" date="2016-11" db="EMBL/GenBank/DDBJ databases">
        <title>The genome of Nicotiana attenuata.</title>
        <authorList>
            <person name="Xu S."/>
            <person name="Brockmoeller T."/>
            <person name="Gaquerel E."/>
            <person name="Navarro A."/>
            <person name="Kuhl H."/>
            <person name="Gase K."/>
            <person name="Ling Z."/>
            <person name="Zhou W."/>
            <person name="Kreitzer C."/>
            <person name="Stanke M."/>
            <person name="Tang H."/>
            <person name="Lyons E."/>
            <person name="Pandey P."/>
            <person name="Pandey S.P."/>
            <person name="Timmermann B."/>
            <person name="Baldwin I.T."/>
        </authorList>
    </citation>
    <scope>NUCLEOTIDE SEQUENCE [LARGE SCALE GENOMIC DNA]</scope>
    <source>
        <strain evidence="2">UT</strain>
    </source>
</reference>
<dbReference type="Pfam" id="PF05641">
    <property type="entry name" value="Agenet"/>
    <property type="match status" value="1"/>
</dbReference>
<name>A0A1J6IPS9_NICAT</name>
<sequence>MATMNDTEVKKGKPTNKYHFEIGDKVEVARKGEGYKGALYEGIIVERKGKNFVVQYHHLLLEHKILAEPNREIIQNRRLRPASPLPLMNEDEWSSFKVNADVDAFHFVGWWRGAVVNLVGGKARRL</sequence>
<evidence type="ECO:0000313" key="2">
    <source>
        <dbReference type="EMBL" id="OIT06260.1"/>
    </source>
</evidence>
<dbReference type="SMR" id="A0A1J6IPS9"/>
<dbReference type="PANTHER" id="PTHR31917:SF147">
    <property type="entry name" value="AGENET DOMAIN-CONTAINING PROTEIN"/>
    <property type="match status" value="1"/>
</dbReference>
<organism evidence="2 3">
    <name type="scientific">Nicotiana attenuata</name>
    <name type="common">Coyote tobacco</name>
    <dbReference type="NCBI Taxonomy" id="49451"/>
    <lineage>
        <taxon>Eukaryota</taxon>
        <taxon>Viridiplantae</taxon>
        <taxon>Streptophyta</taxon>
        <taxon>Embryophyta</taxon>
        <taxon>Tracheophyta</taxon>
        <taxon>Spermatophyta</taxon>
        <taxon>Magnoliopsida</taxon>
        <taxon>eudicotyledons</taxon>
        <taxon>Gunneridae</taxon>
        <taxon>Pentapetalae</taxon>
        <taxon>asterids</taxon>
        <taxon>lamiids</taxon>
        <taxon>Solanales</taxon>
        <taxon>Solanaceae</taxon>
        <taxon>Nicotianoideae</taxon>
        <taxon>Nicotianeae</taxon>
        <taxon>Nicotiana</taxon>
    </lineage>
</organism>
<dbReference type="Proteomes" id="UP000187609">
    <property type="component" value="Unassembled WGS sequence"/>
</dbReference>
<evidence type="ECO:0000259" key="1">
    <source>
        <dbReference type="Pfam" id="PF05641"/>
    </source>
</evidence>
<accession>A0A1J6IPS9</accession>
<dbReference type="STRING" id="49451.A0A1J6IPS9"/>
<protein>
    <recommendedName>
        <fullName evidence="1">Agenet-like domain-containing protein</fullName>
    </recommendedName>
</protein>
<feature type="domain" description="Agenet-like" evidence="1">
    <location>
        <begin position="23"/>
        <end position="84"/>
    </location>
</feature>
<proteinExistence type="predicted"/>
<comment type="caution">
    <text evidence="2">The sequence shown here is derived from an EMBL/GenBank/DDBJ whole genome shotgun (WGS) entry which is preliminary data.</text>
</comment>
<dbReference type="Gramene" id="OIT06260">
    <property type="protein sequence ID" value="OIT06260"/>
    <property type="gene ID" value="A4A49_53422"/>
</dbReference>
<gene>
    <name evidence="2" type="ORF">A4A49_53422</name>
</gene>
<dbReference type="CDD" id="cd20405">
    <property type="entry name" value="Tudor_Agenet_AtDUF_rpt1_3"/>
    <property type="match status" value="1"/>
</dbReference>
<dbReference type="InterPro" id="IPR008395">
    <property type="entry name" value="Agenet-like_dom"/>
</dbReference>
<keyword evidence="3" id="KW-1185">Reference proteome</keyword>
<evidence type="ECO:0000313" key="3">
    <source>
        <dbReference type="Proteomes" id="UP000187609"/>
    </source>
</evidence>